<evidence type="ECO:0000256" key="2">
    <source>
        <dbReference type="ARBA" id="ARBA00022801"/>
    </source>
</evidence>
<dbReference type="InterPro" id="IPR020084">
    <property type="entry name" value="NUDIX_hydrolase_CS"/>
</dbReference>
<dbReference type="PANTHER" id="PTHR43046">
    <property type="entry name" value="GDP-MANNOSE MANNOSYL HYDROLASE"/>
    <property type="match status" value="1"/>
</dbReference>
<accession>A0A5D4TUP2</accession>
<comment type="caution">
    <text evidence="4">The sequence shown here is derived from an EMBL/GenBank/DDBJ whole genome shotgun (WGS) entry which is preliminary data.</text>
</comment>
<dbReference type="PROSITE" id="PS51462">
    <property type="entry name" value="NUDIX"/>
    <property type="match status" value="1"/>
</dbReference>
<gene>
    <name evidence="4" type="ORF">FZC85_14940</name>
</gene>
<organism evidence="4 5">
    <name type="scientific">Rossellomorea aquimaris</name>
    <dbReference type="NCBI Taxonomy" id="189382"/>
    <lineage>
        <taxon>Bacteria</taxon>
        <taxon>Bacillati</taxon>
        <taxon>Bacillota</taxon>
        <taxon>Bacilli</taxon>
        <taxon>Bacillales</taxon>
        <taxon>Bacillaceae</taxon>
        <taxon>Rossellomorea</taxon>
    </lineage>
</organism>
<dbReference type="OrthoDB" id="511483at2"/>
<evidence type="ECO:0000313" key="4">
    <source>
        <dbReference type="EMBL" id="TYS84662.1"/>
    </source>
</evidence>
<proteinExistence type="predicted"/>
<sequence>MKLLSSRIKLLEWLLLNKRKGASLLFETVLGKPKSEITEYKMKYRTAVKAVIIQDHKILLMHSNRGDYKFPGGGVEEGETLPRALIREVAEESGFINCVVNEPLGVVIQRHVDVFEDDALFEMTSHYFKCELTDRERIPQQLEGYESELDMKPKWVTLDEAIEENEKLMDQFDNTRWIKRENYVLRELKKLYN</sequence>
<evidence type="ECO:0000313" key="5">
    <source>
        <dbReference type="Proteomes" id="UP000324269"/>
    </source>
</evidence>
<keyword evidence="2" id="KW-0378">Hydrolase</keyword>
<dbReference type="Proteomes" id="UP000324269">
    <property type="component" value="Unassembled WGS sequence"/>
</dbReference>
<dbReference type="CDD" id="cd02883">
    <property type="entry name" value="NUDIX_Hydrolase"/>
    <property type="match status" value="1"/>
</dbReference>
<dbReference type="Gene3D" id="3.90.79.10">
    <property type="entry name" value="Nucleoside Triphosphate Pyrophosphohydrolase"/>
    <property type="match status" value="1"/>
</dbReference>
<feature type="domain" description="Nudix hydrolase" evidence="3">
    <location>
        <begin position="43"/>
        <end position="185"/>
    </location>
</feature>
<dbReference type="EMBL" id="VTEZ01000004">
    <property type="protein sequence ID" value="TYS84662.1"/>
    <property type="molecule type" value="Genomic_DNA"/>
</dbReference>
<dbReference type="SUPFAM" id="SSF55811">
    <property type="entry name" value="Nudix"/>
    <property type="match status" value="1"/>
</dbReference>
<dbReference type="PROSITE" id="PS00893">
    <property type="entry name" value="NUDIX_BOX"/>
    <property type="match status" value="1"/>
</dbReference>
<reference evidence="4 5" key="1">
    <citation type="submission" date="2019-08" db="EMBL/GenBank/DDBJ databases">
        <title>Bacillus genomes from the desert of Cuatro Cienegas, Coahuila.</title>
        <authorList>
            <person name="Olmedo-Alvarez G."/>
        </authorList>
    </citation>
    <scope>NUCLEOTIDE SEQUENCE [LARGE SCALE GENOMIC DNA]</scope>
    <source>
        <strain evidence="4 5">CH87b_3T</strain>
    </source>
</reference>
<dbReference type="GO" id="GO:0016787">
    <property type="term" value="F:hydrolase activity"/>
    <property type="evidence" value="ECO:0007669"/>
    <property type="project" value="UniProtKB-KW"/>
</dbReference>
<dbReference type="InterPro" id="IPR000086">
    <property type="entry name" value="NUDIX_hydrolase_dom"/>
</dbReference>
<protein>
    <submittedName>
        <fullName evidence="4">NUDIX domain-containing protein</fullName>
    </submittedName>
</protein>
<dbReference type="InterPro" id="IPR015797">
    <property type="entry name" value="NUDIX_hydrolase-like_dom_sf"/>
</dbReference>
<evidence type="ECO:0000259" key="3">
    <source>
        <dbReference type="PROSITE" id="PS51462"/>
    </source>
</evidence>
<name>A0A5D4TUP2_9BACI</name>
<dbReference type="AlphaFoldDB" id="A0A5D4TUP2"/>
<dbReference type="PANTHER" id="PTHR43046:SF15">
    <property type="entry name" value="MUTT_NUDIX FAMILY PROTEIN"/>
    <property type="match status" value="1"/>
</dbReference>
<dbReference type="Pfam" id="PF00293">
    <property type="entry name" value="NUDIX"/>
    <property type="match status" value="1"/>
</dbReference>
<comment type="cofactor">
    <cofactor evidence="1">
        <name>Mg(2+)</name>
        <dbReference type="ChEBI" id="CHEBI:18420"/>
    </cofactor>
</comment>
<evidence type="ECO:0000256" key="1">
    <source>
        <dbReference type="ARBA" id="ARBA00001946"/>
    </source>
</evidence>